<feature type="region of interest" description="Disordered" evidence="1">
    <location>
        <begin position="248"/>
        <end position="276"/>
    </location>
</feature>
<feature type="region of interest" description="Disordered" evidence="1">
    <location>
        <begin position="189"/>
        <end position="213"/>
    </location>
</feature>
<feature type="compositionally biased region" description="Polar residues" evidence="1">
    <location>
        <begin position="253"/>
        <end position="264"/>
    </location>
</feature>
<dbReference type="GO" id="GO:0015074">
    <property type="term" value="P:DNA integration"/>
    <property type="evidence" value="ECO:0007669"/>
    <property type="project" value="InterPro"/>
</dbReference>
<name>A0A6I9WWM4_9SAUR</name>
<dbReference type="PROSITE" id="PS50994">
    <property type="entry name" value="INTEGRASE"/>
    <property type="match status" value="1"/>
</dbReference>
<dbReference type="GO" id="GO:0003676">
    <property type="term" value="F:nucleic acid binding"/>
    <property type="evidence" value="ECO:0007669"/>
    <property type="project" value="InterPro"/>
</dbReference>
<gene>
    <name evidence="4" type="primary">LOC106537647</name>
</gene>
<proteinExistence type="predicted"/>
<keyword evidence="3" id="KW-1185">Reference proteome</keyword>
<feature type="compositionally biased region" description="Polar residues" evidence="1">
    <location>
        <begin position="189"/>
        <end position="211"/>
    </location>
</feature>
<protein>
    <submittedName>
        <fullName evidence="4">Uncharacterized protein K02A2.6-like</fullName>
    </submittedName>
</protein>
<dbReference type="OrthoDB" id="9043699at2759"/>
<dbReference type="KEGG" id="tsr:106537647"/>
<dbReference type="AlphaFoldDB" id="A0A6I9WWM4"/>
<feature type="domain" description="Integrase catalytic" evidence="2">
    <location>
        <begin position="32"/>
        <end position="198"/>
    </location>
</feature>
<accession>A0A6I9WWM4</accession>
<dbReference type="InterPro" id="IPR012337">
    <property type="entry name" value="RNaseH-like_sf"/>
</dbReference>
<dbReference type="InterPro" id="IPR050951">
    <property type="entry name" value="Retrovirus_Pol_polyprotein"/>
</dbReference>
<organism evidence="3 4">
    <name type="scientific">Thamnophis sirtalis</name>
    <dbReference type="NCBI Taxonomy" id="35019"/>
    <lineage>
        <taxon>Eukaryota</taxon>
        <taxon>Metazoa</taxon>
        <taxon>Chordata</taxon>
        <taxon>Craniata</taxon>
        <taxon>Vertebrata</taxon>
        <taxon>Euteleostomi</taxon>
        <taxon>Lepidosauria</taxon>
        <taxon>Squamata</taxon>
        <taxon>Bifurcata</taxon>
        <taxon>Unidentata</taxon>
        <taxon>Episquamata</taxon>
        <taxon>Toxicofera</taxon>
        <taxon>Serpentes</taxon>
        <taxon>Colubroidea</taxon>
        <taxon>Colubridae</taxon>
        <taxon>Natricinae</taxon>
        <taxon>Thamnophis</taxon>
    </lineage>
</organism>
<reference evidence="4" key="1">
    <citation type="submission" date="2025-08" db="UniProtKB">
        <authorList>
            <consortium name="RefSeq"/>
        </authorList>
    </citation>
    <scope>IDENTIFICATION</scope>
    <source>
        <tissue evidence="4">Skeletal muscle</tissue>
    </source>
</reference>
<evidence type="ECO:0000259" key="2">
    <source>
        <dbReference type="PROSITE" id="PS50994"/>
    </source>
</evidence>
<dbReference type="Proteomes" id="UP000504617">
    <property type="component" value="Unplaced"/>
</dbReference>
<evidence type="ECO:0000313" key="3">
    <source>
        <dbReference type="Proteomes" id="UP000504617"/>
    </source>
</evidence>
<evidence type="ECO:0000313" key="4">
    <source>
        <dbReference type="RefSeq" id="XP_013907314.1"/>
    </source>
</evidence>
<evidence type="ECO:0000256" key="1">
    <source>
        <dbReference type="SAM" id="MobiDB-lite"/>
    </source>
</evidence>
<dbReference type="InterPro" id="IPR036397">
    <property type="entry name" value="RNaseH_sf"/>
</dbReference>
<dbReference type="PANTHER" id="PTHR37984:SF12">
    <property type="entry name" value="RIBONUCLEASE H"/>
    <property type="match status" value="1"/>
</dbReference>
<sequence>MDREIDEWVATCTPCQESRLAPQEAPDKEWERPQAPWFRVHIDFAGPVHSQTFFRVVDAYSKWLEVVLMTSTTVEAIIKVLWRLFSTHGLPNVLVSDNWPQFTAMPFETFLASQGIRHALVAPFHLASNGQAERMVRSAKEALTRMGPGDWQIQINHYLLIQHITPSSTTGRSPSELLMGCHLRKPTVTPAQASQSLTKQNSSTSMSNSNPRILEDLSDFDAGLKQAPSELTPEAPVVACEKFQQFPSGRAVEQTSPSDLSEGTTHTELRKSGRAMQKPTYLRDYVTSWFDLS</sequence>
<dbReference type="RefSeq" id="XP_013907314.1">
    <property type="nucleotide sequence ID" value="XM_014051839.1"/>
</dbReference>
<dbReference type="Pfam" id="PF00665">
    <property type="entry name" value="rve"/>
    <property type="match status" value="1"/>
</dbReference>
<dbReference type="GeneID" id="106537647"/>
<dbReference type="InterPro" id="IPR001584">
    <property type="entry name" value="Integrase_cat-core"/>
</dbReference>
<dbReference type="PANTHER" id="PTHR37984">
    <property type="entry name" value="PROTEIN CBG26694"/>
    <property type="match status" value="1"/>
</dbReference>
<dbReference type="SUPFAM" id="SSF53098">
    <property type="entry name" value="Ribonuclease H-like"/>
    <property type="match status" value="1"/>
</dbReference>
<dbReference type="Gene3D" id="3.30.420.10">
    <property type="entry name" value="Ribonuclease H-like superfamily/Ribonuclease H"/>
    <property type="match status" value="1"/>
</dbReference>